<keyword evidence="4 11" id="KW-0479">Metal-binding</keyword>
<dbReference type="InterPro" id="IPR045864">
    <property type="entry name" value="aa-tRNA-synth_II/BPL/LPL"/>
</dbReference>
<keyword evidence="6 11" id="KW-0067">ATP-binding</keyword>
<feature type="binding site" evidence="11">
    <location>
        <position position="351"/>
    </location>
    <ligand>
        <name>Mg(2+)</name>
        <dbReference type="ChEBI" id="CHEBI:18420"/>
        <note>shared with alpha subunit</note>
    </ligand>
</feature>
<dbReference type="PANTHER" id="PTHR10947:SF0">
    <property type="entry name" value="PHENYLALANINE--TRNA LIGASE BETA SUBUNIT"/>
    <property type="match status" value="1"/>
</dbReference>
<dbReference type="SUPFAM" id="SSF55681">
    <property type="entry name" value="Class II aaRS and biotin synthetases"/>
    <property type="match status" value="1"/>
</dbReference>
<keyword evidence="7 11" id="KW-0460">Magnesium</keyword>
<evidence type="ECO:0000313" key="14">
    <source>
        <dbReference type="EMBL" id="ADV81198.1"/>
    </source>
</evidence>
<dbReference type="Proteomes" id="UP000006844">
    <property type="component" value="Chromosome"/>
</dbReference>
<keyword evidence="15" id="KW-1185">Reference proteome</keyword>
<evidence type="ECO:0000256" key="8">
    <source>
        <dbReference type="ARBA" id="ARBA00022917"/>
    </source>
</evidence>
<name>E8V1K3_TERSS</name>
<dbReference type="GO" id="GO:0005524">
    <property type="term" value="F:ATP binding"/>
    <property type="evidence" value="ECO:0007669"/>
    <property type="project" value="UniProtKB-UniRule"/>
</dbReference>
<dbReference type="GO" id="GO:0003723">
    <property type="term" value="F:RNA binding"/>
    <property type="evidence" value="ECO:0007669"/>
    <property type="project" value="InterPro"/>
</dbReference>
<dbReference type="InterPro" id="IPR009061">
    <property type="entry name" value="DNA-bd_dom_put_sf"/>
</dbReference>
<evidence type="ECO:0000256" key="9">
    <source>
        <dbReference type="ARBA" id="ARBA00023146"/>
    </source>
</evidence>
<evidence type="ECO:0000259" key="12">
    <source>
        <dbReference type="PROSITE" id="PS51447"/>
    </source>
</evidence>
<dbReference type="RefSeq" id="WP_013566931.1">
    <property type="nucleotide sequence ID" value="NC_014963.1"/>
</dbReference>
<comment type="cofactor">
    <cofactor evidence="11">
        <name>Mg(2+)</name>
        <dbReference type="ChEBI" id="CHEBI:18420"/>
    </cofactor>
    <text evidence="11">Binds 2 magnesium ions per tetramer.</text>
</comment>
<dbReference type="Pfam" id="PF03484">
    <property type="entry name" value="B5"/>
    <property type="match status" value="1"/>
</dbReference>
<sequence length="688" mass="74101">MKILSSWLREFLPSLTVDDHHLAEDLTLRGIAVEGVHEVEGGHLFEMDITTNRVDAMNHYGVAREAAAIYGIPLMKIEDDCHAATTGDGYPVRIEAEDLCGRFTAQVVRGVNVAASTGLMAERFAQLGQKPISNVVDVTNYTWLAMGHPTHAFDLDTLEGAIVVRRAREGEKLHLLDGSEKTLTAEDLVVADEKKALALAGVMGGWDSRVTESTKNVLVEAAWFDQAAIRASSKRHGLHTDASHRFERGADFAAAPVANRYVVKKLVEWCGGTAEGGMTDIVVSAIEARTAKRPHIAMSAEEVRRLLGTTLEGGLVSADDIEKYLEALGCGLRPAAIVGTYEVALPSWRLDLEREIDLIEEVARVYGYNRFADTLPAFSGGIIALPHVEQERVLRETLRGLGWSEVIGSTFCSEADAATFAGEKGVVAMGNPLNAEAGVLRPSLLPGAVTMLAGNLNRDVREARVFEIGAVFTGSTAEVHEEPSLALAAYGGARATQTISERDALFFEMKGAVEGLLAKFAPVGVSYEASPLPAWMEPGRGARVLRGGEEIAVIGELSAAIAEKRKLKQVVVLGEVRAVKLLATPLRTPLAKEPSRFQAVDRDLSFLFSDAVRWGAIESAIRGVGAAELVSVEPLEIFRGKTVAEGEYSLLLRIVLQAADRTLREDEVTGIVERVTQALASLGGKQRA</sequence>
<evidence type="ECO:0000256" key="10">
    <source>
        <dbReference type="ARBA" id="ARBA00049255"/>
    </source>
</evidence>
<dbReference type="PANTHER" id="PTHR10947">
    <property type="entry name" value="PHENYLALANYL-TRNA SYNTHETASE BETA CHAIN AND LEUCINE-RICH REPEAT-CONTAINING PROTEIN 47"/>
    <property type="match status" value="1"/>
</dbReference>
<dbReference type="InterPro" id="IPR036690">
    <property type="entry name" value="Fdx_antiC-bd_sf"/>
</dbReference>
<dbReference type="KEGG" id="tsa:AciPR4_0363"/>
<dbReference type="GO" id="GO:0000287">
    <property type="term" value="F:magnesium ion binding"/>
    <property type="evidence" value="ECO:0007669"/>
    <property type="project" value="UniProtKB-UniRule"/>
</dbReference>
<dbReference type="HOGENOM" id="CLU_016891_0_0_0"/>
<dbReference type="InterPro" id="IPR041616">
    <property type="entry name" value="PheRS_beta_core"/>
</dbReference>
<dbReference type="SUPFAM" id="SSF54991">
    <property type="entry name" value="Anticodon-binding domain of PheRS"/>
    <property type="match status" value="1"/>
</dbReference>
<dbReference type="GO" id="GO:0006432">
    <property type="term" value="P:phenylalanyl-tRNA aminoacylation"/>
    <property type="evidence" value="ECO:0007669"/>
    <property type="project" value="UniProtKB-UniRule"/>
</dbReference>
<dbReference type="InterPro" id="IPR005146">
    <property type="entry name" value="B3/B4_tRNA-bd"/>
</dbReference>
<feature type="binding site" evidence="11">
    <location>
        <position position="361"/>
    </location>
    <ligand>
        <name>Mg(2+)</name>
        <dbReference type="ChEBI" id="CHEBI:18420"/>
        <note>shared with alpha subunit</note>
    </ligand>
</feature>
<dbReference type="NCBIfam" id="TIGR00472">
    <property type="entry name" value="pheT_bact"/>
    <property type="match status" value="1"/>
</dbReference>
<dbReference type="InterPro" id="IPR005121">
    <property type="entry name" value="Fdx_antiC-bd"/>
</dbReference>
<dbReference type="Pfam" id="PF17759">
    <property type="entry name" value="tRNA_synthFbeta"/>
    <property type="match status" value="1"/>
</dbReference>
<dbReference type="InterPro" id="IPR045060">
    <property type="entry name" value="Phe-tRNA-ligase_IIc_bsu"/>
</dbReference>
<dbReference type="PROSITE" id="PS51483">
    <property type="entry name" value="B5"/>
    <property type="match status" value="1"/>
</dbReference>
<evidence type="ECO:0000256" key="2">
    <source>
        <dbReference type="ARBA" id="ARBA00011209"/>
    </source>
</evidence>
<dbReference type="AlphaFoldDB" id="E8V1K3"/>
<keyword evidence="11" id="KW-0963">Cytoplasm</keyword>
<evidence type="ECO:0000256" key="6">
    <source>
        <dbReference type="ARBA" id="ARBA00022840"/>
    </source>
</evidence>
<comment type="catalytic activity">
    <reaction evidence="10 11">
        <text>tRNA(Phe) + L-phenylalanine + ATP = L-phenylalanyl-tRNA(Phe) + AMP + diphosphate + H(+)</text>
        <dbReference type="Rhea" id="RHEA:19413"/>
        <dbReference type="Rhea" id="RHEA-COMP:9668"/>
        <dbReference type="Rhea" id="RHEA-COMP:9699"/>
        <dbReference type="ChEBI" id="CHEBI:15378"/>
        <dbReference type="ChEBI" id="CHEBI:30616"/>
        <dbReference type="ChEBI" id="CHEBI:33019"/>
        <dbReference type="ChEBI" id="CHEBI:58095"/>
        <dbReference type="ChEBI" id="CHEBI:78442"/>
        <dbReference type="ChEBI" id="CHEBI:78531"/>
        <dbReference type="ChEBI" id="CHEBI:456215"/>
        <dbReference type="EC" id="6.1.1.20"/>
    </reaction>
</comment>
<evidence type="ECO:0000256" key="11">
    <source>
        <dbReference type="HAMAP-Rule" id="MF_00283"/>
    </source>
</evidence>
<protein>
    <recommendedName>
        <fullName evidence="11">Phenylalanine--tRNA ligase beta subunit</fullName>
        <ecNumber evidence="11">6.1.1.20</ecNumber>
    </recommendedName>
    <alternativeName>
        <fullName evidence="11">Phenylalanyl-tRNA synthetase beta subunit</fullName>
        <shortName evidence="11">PheRS</shortName>
    </alternativeName>
</protein>
<dbReference type="SUPFAM" id="SSF56037">
    <property type="entry name" value="PheT/TilS domain"/>
    <property type="match status" value="1"/>
</dbReference>
<dbReference type="Gene3D" id="3.30.56.10">
    <property type="match status" value="2"/>
</dbReference>
<comment type="subcellular location">
    <subcellularLocation>
        <location evidence="11">Cytoplasm</location>
    </subcellularLocation>
</comment>
<dbReference type="Gene3D" id="3.30.930.10">
    <property type="entry name" value="Bira Bifunctional Protein, Domain 2"/>
    <property type="match status" value="1"/>
</dbReference>
<dbReference type="SMART" id="SM00873">
    <property type="entry name" value="B3_4"/>
    <property type="match status" value="1"/>
</dbReference>
<dbReference type="STRING" id="401053.AciPR4_0363"/>
<dbReference type="Pfam" id="PF03147">
    <property type="entry name" value="FDX-ACB"/>
    <property type="match status" value="1"/>
</dbReference>
<keyword evidence="3 11" id="KW-0436">Ligase</keyword>
<dbReference type="OrthoDB" id="9805455at2"/>
<dbReference type="Gene3D" id="3.50.40.10">
    <property type="entry name" value="Phenylalanyl-trna Synthetase, Chain B, domain 3"/>
    <property type="match status" value="1"/>
</dbReference>
<comment type="subunit">
    <text evidence="2 11">Tetramer of two alpha and two beta subunits.</text>
</comment>
<dbReference type="Gene3D" id="3.30.70.380">
    <property type="entry name" value="Ferrodoxin-fold anticodon-binding domain"/>
    <property type="match status" value="1"/>
</dbReference>
<evidence type="ECO:0000259" key="13">
    <source>
        <dbReference type="PROSITE" id="PS51483"/>
    </source>
</evidence>
<dbReference type="GO" id="GO:0009328">
    <property type="term" value="C:phenylalanine-tRNA ligase complex"/>
    <property type="evidence" value="ECO:0007669"/>
    <property type="project" value="TreeGrafter"/>
</dbReference>
<dbReference type="eggNOG" id="COG0072">
    <property type="taxonomic scope" value="Bacteria"/>
</dbReference>
<keyword evidence="5 11" id="KW-0547">Nucleotide-binding</keyword>
<dbReference type="HAMAP" id="MF_00283">
    <property type="entry name" value="Phe_tRNA_synth_beta1"/>
    <property type="match status" value="1"/>
</dbReference>
<dbReference type="InterPro" id="IPR005147">
    <property type="entry name" value="tRNA_synthase_B5-dom"/>
</dbReference>
<dbReference type="SMART" id="SM00896">
    <property type="entry name" value="FDX-ACB"/>
    <property type="match status" value="1"/>
</dbReference>
<dbReference type="PROSITE" id="PS51447">
    <property type="entry name" value="FDX_ACB"/>
    <property type="match status" value="1"/>
</dbReference>
<feature type="domain" description="B5" evidence="13">
    <location>
        <begin position="291"/>
        <end position="373"/>
    </location>
</feature>
<dbReference type="CDD" id="cd00769">
    <property type="entry name" value="PheRS_beta_core"/>
    <property type="match status" value="1"/>
</dbReference>
<accession>E8V1K3</accession>
<dbReference type="InterPro" id="IPR020825">
    <property type="entry name" value="Phe-tRNA_synthase-like_B3/B4"/>
</dbReference>
<dbReference type="InterPro" id="IPR004532">
    <property type="entry name" value="Phe-tRNA-ligase_IIc_bsu_bact"/>
</dbReference>
<comment type="similarity">
    <text evidence="1 11">Belongs to the phenylalanyl-tRNA synthetase beta subunit family. Type 1 subfamily.</text>
</comment>
<keyword evidence="8 11" id="KW-0648">Protein biosynthesis</keyword>
<keyword evidence="9 11" id="KW-0030">Aminoacyl-tRNA synthetase</keyword>
<evidence type="ECO:0000256" key="5">
    <source>
        <dbReference type="ARBA" id="ARBA00022741"/>
    </source>
</evidence>
<feature type="domain" description="FDX-ACB" evidence="12">
    <location>
        <begin position="595"/>
        <end position="687"/>
    </location>
</feature>
<feature type="binding site" evidence="11">
    <location>
        <position position="357"/>
    </location>
    <ligand>
        <name>Mg(2+)</name>
        <dbReference type="ChEBI" id="CHEBI:18420"/>
        <note>shared with alpha subunit</note>
    </ligand>
</feature>
<gene>
    <name evidence="11" type="primary">pheT</name>
    <name evidence="14" type="ordered locus">AciPR4_0363</name>
</gene>
<reference evidence="14 15" key="1">
    <citation type="journal article" date="2012" name="Stand. Genomic Sci.">
        <title>Complete genome sequence of Terriglobus saanensis type strain SP1PR4(T), an Acidobacteria from tundra soil.</title>
        <authorList>
            <person name="Rawat S.R."/>
            <person name="Mannisto M.K."/>
            <person name="Starovoytov V."/>
            <person name="Goodwin L."/>
            <person name="Nolan M."/>
            <person name="Hauser L."/>
            <person name="Land M."/>
            <person name="Davenport K.W."/>
            <person name="Woyke T."/>
            <person name="Haggblom M.M."/>
        </authorList>
    </citation>
    <scope>NUCLEOTIDE SEQUENCE</scope>
    <source>
        <strain evidence="15">ATCC BAA-1853 / DSM 23119 / SP1PR4</strain>
    </source>
</reference>
<dbReference type="SMART" id="SM00874">
    <property type="entry name" value="B5"/>
    <property type="match status" value="1"/>
</dbReference>
<evidence type="ECO:0000256" key="3">
    <source>
        <dbReference type="ARBA" id="ARBA00022598"/>
    </source>
</evidence>
<dbReference type="EC" id="6.1.1.20" evidence="11"/>
<feature type="binding site" evidence="11">
    <location>
        <position position="360"/>
    </location>
    <ligand>
        <name>Mg(2+)</name>
        <dbReference type="ChEBI" id="CHEBI:18420"/>
        <note>shared with alpha subunit</note>
    </ligand>
</feature>
<evidence type="ECO:0000256" key="4">
    <source>
        <dbReference type="ARBA" id="ARBA00022723"/>
    </source>
</evidence>
<dbReference type="SUPFAM" id="SSF46955">
    <property type="entry name" value="Putative DNA-binding domain"/>
    <property type="match status" value="2"/>
</dbReference>
<proteinExistence type="inferred from homology"/>
<dbReference type="Pfam" id="PF03483">
    <property type="entry name" value="B3_4"/>
    <property type="match status" value="1"/>
</dbReference>
<evidence type="ECO:0000256" key="7">
    <source>
        <dbReference type="ARBA" id="ARBA00022842"/>
    </source>
</evidence>
<organism evidence="14 15">
    <name type="scientific">Terriglobus saanensis (strain ATCC BAA-1853 / DSM 23119 / SP1PR4)</name>
    <dbReference type="NCBI Taxonomy" id="401053"/>
    <lineage>
        <taxon>Bacteria</taxon>
        <taxon>Pseudomonadati</taxon>
        <taxon>Acidobacteriota</taxon>
        <taxon>Terriglobia</taxon>
        <taxon>Terriglobales</taxon>
        <taxon>Acidobacteriaceae</taxon>
        <taxon>Terriglobus</taxon>
    </lineage>
</organism>
<dbReference type="GO" id="GO:0004826">
    <property type="term" value="F:phenylalanine-tRNA ligase activity"/>
    <property type="evidence" value="ECO:0007669"/>
    <property type="project" value="UniProtKB-UniRule"/>
</dbReference>
<evidence type="ECO:0000313" key="15">
    <source>
        <dbReference type="Proteomes" id="UP000006844"/>
    </source>
</evidence>
<dbReference type="EMBL" id="CP002467">
    <property type="protein sequence ID" value="ADV81198.1"/>
    <property type="molecule type" value="Genomic_DNA"/>
</dbReference>
<evidence type="ECO:0000256" key="1">
    <source>
        <dbReference type="ARBA" id="ARBA00008653"/>
    </source>
</evidence>